<organism evidence="1 2">
    <name type="scientific">Catharanthus roseus</name>
    <name type="common">Madagascar periwinkle</name>
    <name type="synonym">Vinca rosea</name>
    <dbReference type="NCBI Taxonomy" id="4058"/>
    <lineage>
        <taxon>Eukaryota</taxon>
        <taxon>Viridiplantae</taxon>
        <taxon>Streptophyta</taxon>
        <taxon>Embryophyta</taxon>
        <taxon>Tracheophyta</taxon>
        <taxon>Spermatophyta</taxon>
        <taxon>Magnoliopsida</taxon>
        <taxon>eudicotyledons</taxon>
        <taxon>Gunneridae</taxon>
        <taxon>Pentapetalae</taxon>
        <taxon>asterids</taxon>
        <taxon>lamiids</taxon>
        <taxon>Gentianales</taxon>
        <taxon>Apocynaceae</taxon>
        <taxon>Rauvolfioideae</taxon>
        <taxon>Vinceae</taxon>
        <taxon>Catharanthinae</taxon>
        <taxon>Catharanthus</taxon>
    </lineage>
</organism>
<keyword evidence="2" id="KW-1185">Reference proteome</keyword>
<gene>
    <name evidence="1" type="ORF">M9H77_06268</name>
</gene>
<protein>
    <submittedName>
        <fullName evidence="1">Uncharacterized protein</fullName>
    </submittedName>
</protein>
<evidence type="ECO:0000313" key="2">
    <source>
        <dbReference type="Proteomes" id="UP001060085"/>
    </source>
</evidence>
<sequence length="199" mass="23292">MLNDVDPNTFEEFLESEEYVDHKHLFATDRIFNSKAEFVNWAKETAMKVNMYLIVARYLSSRTSDCQSYVTLGCKRECANKSRTKPVVDDEEEEVQVKRRGPYGTKNCSCPFKLKGEQMAITQKIYNVVAKIKKNRMQRRNTVEEVLCLSAKREYTVFYRNREDSNVLSDTVVAYQTSTEMMGTWTYVLIMDTTYKINK</sequence>
<proteinExistence type="predicted"/>
<accession>A0ACC0BRT9</accession>
<comment type="caution">
    <text evidence="1">The sequence shown here is derived from an EMBL/GenBank/DDBJ whole genome shotgun (WGS) entry which is preliminary data.</text>
</comment>
<reference evidence="2" key="1">
    <citation type="journal article" date="2023" name="Nat. Plants">
        <title>Single-cell RNA sequencing provides a high-resolution roadmap for understanding the multicellular compartmentation of specialized metabolism.</title>
        <authorList>
            <person name="Sun S."/>
            <person name="Shen X."/>
            <person name="Li Y."/>
            <person name="Li Y."/>
            <person name="Wang S."/>
            <person name="Li R."/>
            <person name="Zhang H."/>
            <person name="Shen G."/>
            <person name="Guo B."/>
            <person name="Wei J."/>
            <person name="Xu J."/>
            <person name="St-Pierre B."/>
            <person name="Chen S."/>
            <person name="Sun C."/>
        </authorList>
    </citation>
    <scope>NUCLEOTIDE SEQUENCE [LARGE SCALE GENOMIC DNA]</scope>
</reference>
<dbReference type="EMBL" id="CM044702">
    <property type="protein sequence ID" value="KAI5675318.1"/>
    <property type="molecule type" value="Genomic_DNA"/>
</dbReference>
<name>A0ACC0BRT9_CATRO</name>
<dbReference type="Proteomes" id="UP001060085">
    <property type="component" value="Linkage Group LG02"/>
</dbReference>
<evidence type="ECO:0000313" key="1">
    <source>
        <dbReference type="EMBL" id="KAI5675318.1"/>
    </source>
</evidence>